<feature type="modified residue" description="4-aspartylphosphate" evidence="9">
    <location>
        <position position="56"/>
    </location>
</feature>
<evidence type="ECO:0000256" key="3">
    <source>
        <dbReference type="ARBA" id="ARBA00012438"/>
    </source>
</evidence>
<dbReference type="Pfam" id="PF02518">
    <property type="entry name" value="HATPase_c"/>
    <property type="match status" value="1"/>
</dbReference>
<feature type="coiled-coil region" evidence="10">
    <location>
        <begin position="106"/>
        <end position="133"/>
    </location>
</feature>
<dbReference type="Gene3D" id="1.10.287.130">
    <property type="match status" value="1"/>
</dbReference>
<comment type="similarity">
    <text evidence="2">In the N-terminal section; belongs to the phytochrome family.</text>
</comment>
<dbReference type="Pfam" id="PF00072">
    <property type="entry name" value="Response_reg"/>
    <property type="match status" value="2"/>
</dbReference>
<dbReference type="SUPFAM" id="SSF55874">
    <property type="entry name" value="ATPase domain of HSP90 chaperone/DNA topoisomerase II/histidine kinase"/>
    <property type="match status" value="1"/>
</dbReference>
<dbReference type="STRING" id="454136.NIES2119_12025"/>
<organism evidence="13 14">
    <name type="scientific">[Phormidium ambiguum] IAM M-71</name>
    <dbReference type="NCBI Taxonomy" id="454136"/>
    <lineage>
        <taxon>Bacteria</taxon>
        <taxon>Bacillati</taxon>
        <taxon>Cyanobacteriota</taxon>
        <taxon>Cyanophyceae</taxon>
        <taxon>Oscillatoriophycideae</taxon>
        <taxon>Aerosakkonematales</taxon>
        <taxon>Aerosakkonemataceae</taxon>
        <taxon>Floridanema</taxon>
    </lineage>
</organism>
<dbReference type="InterPro" id="IPR011006">
    <property type="entry name" value="CheY-like_superfamily"/>
</dbReference>
<evidence type="ECO:0000256" key="9">
    <source>
        <dbReference type="PROSITE-ProRule" id="PRU00169"/>
    </source>
</evidence>
<dbReference type="SUPFAM" id="SSF52172">
    <property type="entry name" value="CheY-like"/>
    <property type="match status" value="2"/>
</dbReference>
<keyword evidence="4 9" id="KW-0597">Phosphoprotein</keyword>
<evidence type="ECO:0000256" key="10">
    <source>
        <dbReference type="SAM" id="Coils"/>
    </source>
</evidence>
<comment type="caution">
    <text evidence="13">The sequence shown here is derived from an EMBL/GenBank/DDBJ whole genome shotgun (WGS) entry which is preliminary data.</text>
</comment>
<dbReference type="FunFam" id="3.30.565.10:FF:000010">
    <property type="entry name" value="Sensor histidine kinase RcsC"/>
    <property type="match status" value="1"/>
</dbReference>
<dbReference type="InterPro" id="IPR003594">
    <property type="entry name" value="HATPase_dom"/>
</dbReference>
<accession>A0A1U7IL30</accession>
<dbReference type="Pfam" id="PF00512">
    <property type="entry name" value="HisKA"/>
    <property type="match status" value="1"/>
</dbReference>
<reference evidence="13 14" key="1">
    <citation type="submission" date="2016-11" db="EMBL/GenBank/DDBJ databases">
        <title>Draft Genome Sequences of Nine Cyanobacterial Strains from Diverse Habitats.</title>
        <authorList>
            <person name="Zhu T."/>
            <person name="Hou S."/>
            <person name="Lu X."/>
            <person name="Hess W.R."/>
        </authorList>
    </citation>
    <scope>NUCLEOTIDE SEQUENCE [LARGE SCALE GENOMIC DNA]</scope>
    <source>
        <strain evidence="13 14">IAM M-71</strain>
    </source>
</reference>
<feature type="domain" description="Response regulatory" evidence="12">
    <location>
        <begin position="5"/>
        <end position="121"/>
    </location>
</feature>
<protein>
    <recommendedName>
        <fullName evidence="8">Circadian input-output histidine kinase CikA</fullName>
        <ecNumber evidence="3">2.7.13.3</ecNumber>
    </recommendedName>
</protein>
<dbReference type="PRINTS" id="PR00344">
    <property type="entry name" value="BCTRLSENSOR"/>
</dbReference>
<evidence type="ECO:0000313" key="14">
    <source>
        <dbReference type="Proteomes" id="UP000185860"/>
    </source>
</evidence>
<dbReference type="InterPro" id="IPR036890">
    <property type="entry name" value="HATPase_C_sf"/>
</dbReference>
<dbReference type="CDD" id="cd00082">
    <property type="entry name" value="HisKA"/>
    <property type="match status" value="1"/>
</dbReference>
<name>A0A1U7IL30_9CYAN</name>
<proteinExistence type="inferred from homology"/>
<feature type="modified residue" description="4-aspartylphosphate" evidence="9">
    <location>
        <position position="643"/>
    </location>
</feature>
<evidence type="ECO:0000256" key="6">
    <source>
        <dbReference type="ARBA" id="ARBA00022777"/>
    </source>
</evidence>
<evidence type="ECO:0000259" key="12">
    <source>
        <dbReference type="PROSITE" id="PS50110"/>
    </source>
</evidence>
<evidence type="ECO:0000256" key="5">
    <source>
        <dbReference type="ARBA" id="ARBA00022679"/>
    </source>
</evidence>
<sequence>MFMLRFLLLEDSTLDADLIHAVLLEGELEYELVRVQTKDDFVSAIADHCFDLILADYSLPAFDGFSALKLARLQCPDIPFIFVSGTLGEEVAVEMLKSGATDYVIKQRLERLVPSVQRALKEAEERNARKLAEARLVNYINHLQMLAETSRYFAETILDLPTLLNIVCRKIGELIGEVCFLQLISDDGQWLQIQAIYHSNSELLNSLQELASTCLIRVNEGISAQVVQTKQSLFLPHPTIAELRNLAINEDFPYLEKFNINSLMIVPLYVRERSIGSLCLIRETPDKAYTIDEQIFLQDLADRAALAIDNARLYQKSQEANKTKDEFLAMLSHELRSPLNAIIGWLSLLRSRKFDAATTTRALETVERNARTQARLIEDLLDVSRILQGKLRLTLRPVTLLPIIETAVETVRPTAEAKNIHLQLIHEPEIGKVLGDSERLQQVVGNLLNNAVKFTPNGGRVQVELSLQVNHNSIAQTSSFVEEQFVQIIVRDSGQGIKPEFLPYVFDRFRQADSSITRTHGGLGLGLAIVRHLVELHNGSVAADSAGEGKGATFIIKLPLLTPKPEIKPTQINPREVANLDPFNYSTSLNQLRILIVDDDADARLLLLSILEECGAKVVAAASASEGLSHLINSDSFDLLISDIGMPGEDGYTLLRRVRSLKPQQGGQILAIALTAYAREEDRQAAFSAGFQSHLAKPIDPTQLISLIVDLVHQTSNDIAEDRRQKAEGRR</sequence>
<comment type="catalytic activity">
    <reaction evidence="1">
        <text>ATP + protein L-histidine = ADP + protein N-phospho-L-histidine.</text>
        <dbReference type="EC" id="2.7.13.3"/>
    </reaction>
</comment>
<dbReference type="PROSITE" id="PS50110">
    <property type="entry name" value="RESPONSE_REGULATORY"/>
    <property type="match status" value="2"/>
</dbReference>
<dbReference type="Proteomes" id="UP000185860">
    <property type="component" value="Unassembled WGS sequence"/>
</dbReference>
<dbReference type="SMART" id="SM00065">
    <property type="entry name" value="GAF"/>
    <property type="match status" value="1"/>
</dbReference>
<keyword evidence="6" id="KW-0418">Kinase</keyword>
<keyword evidence="5" id="KW-0808">Transferase</keyword>
<dbReference type="InterPro" id="IPR001789">
    <property type="entry name" value="Sig_transdc_resp-reg_receiver"/>
</dbReference>
<dbReference type="SMART" id="SM00387">
    <property type="entry name" value="HATPase_c"/>
    <property type="match status" value="1"/>
</dbReference>
<dbReference type="SMART" id="SM00448">
    <property type="entry name" value="REC"/>
    <property type="match status" value="2"/>
</dbReference>
<keyword evidence="7" id="KW-0902">Two-component regulatory system</keyword>
<dbReference type="PANTHER" id="PTHR43547:SF2">
    <property type="entry name" value="HYBRID SIGNAL TRANSDUCTION HISTIDINE KINASE C"/>
    <property type="match status" value="1"/>
</dbReference>
<dbReference type="Gene3D" id="3.40.50.2300">
    <property type="match status" value="2"/>
</dbReference>
<evidence type="ECO:0000256" key="1">
    <source>
        <dbReference type="ARBA" id="ARBA00000085"/>
    </source>
</evidence>
<dbReference type="InterPro" id="IPR004358">
    <property type="entry name" value="Sig_transdc_His_kin-like_C"/>
</dbReference>
<dbReference type="SMART" id="SM00388">
    <property type="entry name" value="HisKA"/>
    <property type="match status" value="1"/>
</dbReference>
<dbReference type="Gene3D" id="3.30.450.40">
    <property type="match status" value="1"/>
</dbReference>
<dbReference type="AlphaFoldDB" id="A0A1U7IL30"/>
<dbReference type="CDD" id="cd17580">
    <property type="entry name" value="REC_2_DhkD-like"/>
    <property type="match status" value="1"/>
</dbReference>
<evidence type="ECO:0000256" key="8">
    <source>
        <dbReference type="ARBA" id="ARBA00074306"/>
    </source>
</evidence>
<evidence type="ECO:0000256" key="7">
    <source>
        <dbReference type="ARBA" id="ARBA00023012"/>
    </source>
</evidence>
<dbReference type="GO" id="GO:0000155">
    <property type="term" value="F:phosphorelay sensor kinase activity"/>
    <property type="evidence" value="ECO:0007669"/>
    <property type="project" value="InterPro"/>
</dbReference>
<dbReference type="InterPro" id="IPR003018">
    <property type="entry name" value="GAF"/>
</dbReference>
<feature type="domain" description="Response regulatory" evidence="12">
    <location>
        <begin position="593"/>
        <end position="712"/>
    </location>
</feature>
<dbReference type="CDD" id="cd00156">
    <property type="entry name" value="REC"/>
    <property type="match status" value="1"/>
</dbReference>
<evidence type="ECO:0000256" key="4">
    <source>
        <dbReference type="ARBA" id="ARBA00022553"/>
    </source>
</evidence>
<evidence type="ECO:0000313" key="13">
    <source>
        <dbReference type="EMBL" id="OKH37870.1"/>
    </source>
</evidence>
<keyword evidence="10" id="KW-0175">Coiled coil</keyword>
<dbReference type="EMBL" id="MRCE01000010">
    <property type="protein sequence ID" value="OKH37870.1"/>
    <property type="molecule type" value="Genomic_DNA"/>
</dbReference>
<dbReference type="SUPFAM" id="SSF55781">
    <property type="entry name" value="GAF domain-like"/>
    <property type="match status" value="1"/>
</dbReference>
<dbReference type="InterPro" id="IPR029016">
    <property type="entry name" value="GAF-like_dom_sf"/>
</dbReference>
<dbReference type="InterPro" id="IPR005467">
    <property type="entry name" value="His_kinase_dom"/>
</dbReference>
<dbReference type="InterPro" id="IPR003661">
    <property type="entry name" value="HisK_dim/P_dom"/>
</dbReference>
<gene>
    <name evidence="13" type="ORF">NIES2119_12025</name>
</gene>
<dbReference type="Gene3D" id="3.30.565.10">
    <property type="entry name" value="Histidine kinase-like ATPase, C-terminal domain"/>
    <property type="match status" value="1"/>
</dbReference>
<dbReference type="EC" id="2.7.13.3" evidence="3"/>
<dbReference type="PROSITE" id="PS50109">
    <property type="entry name" value="HIS_KIN"/>
    <property type="match status" value="1"/>
</dbReference>
<dbReference type="Pfam" id="PF01590">
    <property type="entry name" value="GAF"/>
    <property type="match status" value="1"/>
</dbReference>
<evidence type="ECO:0000256" key="2">
    <source>
        <dbReference type="ARBA" id="ARBA00006402"/>
    </source>
</evidence>
<dbReference type="PANTHER" id="PTHR43547">
    <property type="entry name" value="TWO-COMPONENT HISTIDINE KINASE"/>
    <property type="match status" value="1"/>
</dbReference>
<evidence type="ECO:0000259" key="11">
    <source>
        <dbReference type="PROSITE" id="PS50109"/>
    </source>
</evidence>
<feature type="domain" description="Histidine kinase" evidence="11">
    <location>
        <begin position="330"/>
        <end position="562"/>
    </location>
</feature>